<evidence type="ECO:0000313" key="2">
    <source>
        <dbReference type="EMBL" id="AYQ55041.1"/>
    </source>
</evidence>
<protein>
    <recommendedName>
        <fullName evidence="1">HFX-2341-like N-terminal domain-containing protein</fullName>
    </recommendedName>
</protein>
<dbReference type="Proteomes" id="UP000273278">
    <property type="component" value="Chromosome"/>
</dbReference>
<evidence type="ECO:0000313" key="3">
    <source>
        <dbReference type="Proteomes" id="UP000273278"/>
    </source>
</evidence>
<dbReference type="AlphaFoldDB" id="A0A3G3IGZ6"/>
<reference evidence="2 3" key="1">
    <citation type="submission" date="2016-10" db="EMBL/GenBank/DDBJ databases">
        <title>Complete genome of the TMA-utilizing, human hosted archaeon Methanomethylophilus alvus Gen. nov, sp. nov., strain Mx-05, derived from a pure culture.</title>
        <authorList>
            <person name="Brugere J.-F."/>
            <person name="Ben Hania W."/>
            <person name="Chaudhary P.P."/>
            <person name="Gaci N."/>
            <person name="Borrel G."/>
            <person name="Cao Van Tuat L."/>
            <person name="Fardeau M.-L."/>
            <person name="Harris H.M.B."/>
            <person name="O'Toole P.W."/>
            <person name="Ollivier B."/>
        </authorList>
    </citation>
    <scope>NUCLEOTIDE SEQUENCE [LARGE SCALE GENOMIC DNA]</scope>
    <source>
        <strain evidence="2 3">Mx-05</strain>
    </source>
</reference>
<organism evidence="2 3">
    <name type="scientific">Methanomethylophilus alvi</name>
    <dbReference type="NCBI Taxonomy" id="1291540"/>
    <lineage>
        <taxon>Archaea</taxon>
        <taxon>Methanobacteriati</taxon>
        <taxon>Thermoplasmatota</taxon>
        <taxon>Thermoplasmata</taxon>
        <taxon>Methanomassiliicoccales</taxon>
        <taxon>Methanomethylophilaceae</taxon>
        <taxon>Methanomethylophilus</taxon>
    </lineage>
</organism>
<dbReference type="EMBL" id="CP017686">
    <property type="protein sequence ID" value="AYQ55041.1"/>
    <property type="molecule type" value="Genomic_DNA"/>
</dbReference>
<dbReference type="Pfam" id="PF19810">
    <property type="entry name" value="HFX_2341_N"/>
    <property type="match status" value="1"/>
</dbReference>
<gene>
    <name evidence="2" type="ORF">BKD89_04390</name>
</gene>
<sequence>MKSGGRRNIMVACVTFETVKISEPVHYYGVHTVHLLHYIRDPESERGSIYAGFFEETSEQISSSGAEVVEHNVNVSNFPDVIREVESILGSEYSEHPDSDIYVNLSSGSSEYISAATIVSMMYPKSIPFTVSTKEYTVDLENVKKLYYDGDRPVGLSRSVTDPSPMVKVSIPHPDEILVRGLRAYVNCNCKTREAISLIKSEGLWLRGESKSEEYSKQYDVVWFHRDFVQKWINLGWVERDEHRRRFNLTDDGRWILRTYFT</sequence>
<dbReference type="InterPro" id="IPR046260">
    <property type="entry name" value="HFX_2341-like_N"/>
</dbReference>
<name>A0A3G3IGZ6_9ARCH</name>
<feature type="domain" description="HFX-2341-like N-terminal" evidence="1">
    <location>
        <begin position="9"/>
        <end position="136"/>
    </location>
</feature>
<accession>A0A3G3IGZ6</accession>
<proteinExistence type="predicted"/>
<evidence type="ECO:0000259" key="1">
    <source>
        <dbReference type="Pfam" id="PF19810"/>
    </source>
</evidence>
<dbReference type="RefSeq" id="WP_048097795.1">
    <property type="nucleotide sequence ID" value="NZ_CAYASN010000008.1"/>
</dbReference>